<comment type="caution">
    <text evidence="2">The sequence shown here is derived from an EMBL/GenBank/DDBJ whole genome shotgun (WGS) entry which is preliminary data.</text>
</comment>
<dbReference type="EMBL" id="JAKUCV010000683">
    <property type="protein sequence ID" value="KAJ4849179.1"/>
    <property type="molecule type" value="Genomic_DNA"/>
</dbReference>
<dbReference type="PANTHER" id="PTHR12150:SF13">
    <property type="entry name" value="METHYLTRANSFERASE C9ORF114-RELATED"/>
    <property type="match status" value="1"/>
</dbReference>
<dbReference type="Pfam" id="PF02598">
    <property type="entry name" value="Methyltrn_RNA_3"/>
    <property type="match status" value="1"/>
</dbReference>
<evidence type="ECO:0000313" key="3">
    <source>
        <dbReference type="Proteomes" id="UP001141552"/>
    </source>
</evidence>
<dbReference type="InterPro" id="IPR003750">
    <property type="entry name" value="Put_MeTrfase-C9orf114-like"/>
</dbReference>
<dbReference type="Proteomes" id="UP001141552">
    <property type="component" value="Unassembled WGS sequence"/>
</dbReference>
<dbReference type="SUPFAM" id="SSF75217">
    <property type="entry name" value="alpha/beta knot"/>
    <property type="match status" value="1"/>
</dbReference>
<gene>
    <name evidence="2" type="ORF">Tsubulata_040592</name>
</gene>
<reference evidence="2" key="2">
    <citation type="journal article" date="2023" name="Plants (Basel)">
        <title>Annotation of the Turnera subulata (Passifloraceae) Draft Genome Reveals the S-Locus Evolved after the Divergence of Turneroideae from Passifloroideae in a Stepwise Manner.</title>
        <authorList>
            <person name="Henning P.M."/>
            <person name="Roalson E.H."/>
            <person name="Mir W."/>
            <person name="McCubbin A.G."/>
            <person name="Shore J.S."/>
        </authorList>
    </citation>
    <scope>NUCLEOTIDE SEQUENCE</scope>
    <source>
        <strain evidence="2">F60SS</strain>
    </source>
</reference>
<dbReference type="AlphaFoldDB" id="A0A9Q0JPD9"/>
<name>A0A9Q0JPD9_9ROSI</name>
<keyword evidence="3" id="KW-1185">Reference proteome</keyword>
<dbReference type="Gene3D" id="3.40.1280.10">
    <property type="match status" value="1"/>
</dbReference>
<dbReference type="OrthoDB" id="361029at2759"/>
<reference evidence="2" key="1">
    <citation type="submission" date="2022-02" db="EMBL/GenBank/DDBJ databases">
        <authorList>
            <person name="Henning P.M."/>
            <person name="McCubbin A.G."/>
            <person name="Shore J.S."/>
        </authorList>
    </citation>
    <scope>NUCLEOTIDE SEQUENCE</scope>
    <source>
        <strain evidence="2">F60SS</strain>
        <tissue evidence="2">Leaves</tissue>
    </source>
</reference>
<dbReference type="InterPro" id="IPR029026">
    <property type="entry name" value="tRNA_m1G_MTases_N"/>
</dbReference>
<evidence type="ECO:0000313" key="2">
    <source>
        <dbReference type="EMBL" id="KAJ4849179.1"/>
    </source>
</evidence>
<evidence type="ECO:0000256" key="1">
    <source>
        <dbReference type="ARBA" id="ARBA00009841"/>
    </source>
</evidence>
<comment type="similarity">
    <text evidence="1">Belongs to the class IV-like SAM-binding methyltransferase superfamily.</text>
</comment>
<dbReference type="PANTHER" id="PTHR12150">
    <property type="entry name" value="CLASS IV SAM-BINDING METHYLTRANSFERASE-RELATED"/>
    <property type="match status" value="1"/>
</dbReference>
<protein>
    <submittedName>
        <fullName evidence="2">Uncharacterized protein</fullName>
    </submittedName>
</protein>
<sequence length="84" mass="9383">MVIYYLKASGSRVTLSKASGSSSNSGLENIEEESHFKGKTVRDVFSSYLNTCPDQGSRTIRTEEAIFISLQYFQEPVKRALQKA</sequence>
<accession>A0A9Q0JPD9</accession>
<dbReference type="InterPro" id="IPR029028">
    <property type="entry name" value="Alpha/beta_knot_MTases"/>
</dbReference>
<organism evidence="2 3">
    <name type="scientific">Turnera subulata</name>
    <dbReference type="NCBI Taxonomy" id="218843"/>
    <lineage>
        <taxon>Eukaryota</taxon>
        <taxon>Viridiplantae</taxon>
        <taxon>Streptophyta</taxon>
        <taxon>Embryophyta</taxon>
        <taxon>Tracheophyta</taxon>
        <taxon>Spermatophyta</taxon>
        <taxon>Magnoliopsida</taxon>
        <taxon>eudicotyledons</taxon>
        <taxon>Gunneridae</taxon>
        <taxon>Pentapetalae</taxon>
        <taxon>rosids</taxon>
        <taxon>fabids</taxon>
        <taxon>Malpighiales</taxon>
        <taxon>Passifloraceae</taxon>
        <taxon>Turnera</taxon>
    </lineage>
</organism>
<proteinExistence type="inferred from homology"/>